<protein>
    <submittedName>
        <fullName evidence="2">Uncharacterized protein</fullName>
    </submittedName>
</protein>
<dbReference type="RefSeq" id="WP_072577113.1">
    <property type="nucleotide sequence ID" value="NZ_LWHB01000132.1"/>
</dbReference>
<keyword evidence="1" id="KW-1133">Transmembrane helix</keyword>
<reference evidence="2 3" key="1">
    <citation type="submission" date="2018-06" db="EMBL/GenBank/DDBJ databases">
        <authorList>
            <consortium name="Pathogen Informatics"/>
            <person name="Doyle S."/>
        </authorList>
    </citation>
    <scope>NUCLEOTIDE SEQUENCE [LARGE SCALE GENOMIC DNA]</scope>
    <source>
        <strain evidence="2 3">NCTC13337</strain>
    </source>
</reference>
<organism evidence="2 3">
    <name type="scientific">Suttonella ornithocola</name>
    <dbReference type="NCBI Taxonomy" id="279832"/>
    <lineage>
        <taxon>Bacteria</taxon>
        <taxon>Pseudomonadati</taxon>
        <taxon>Pseudomonadota</taxon>
        <taxon>Gammaproteobacteria</taxon>
        <taxon>Cardiobacteriales</taxon>
        <taxon>Cardiobacteriaceae</taxon>
        <taxon>Suttonella</taxon>
    </lineage>
</organism>
<proteinExistence type="predicted"/>
<dbReference type="AlphaFoldDB" id="A0A380MZM4"/>
<evidence type="ECO:0000313" key="3">
    <source>
        <dbReference type="Proteomes" id="UP000254601"/>
    </source>
</evidence>
<name>A0A380MZM4_9GAMM</name>
<dbReference type="Proteomes" id="UP000254601">
    <property type="component" value="Unassembled WGS sequence"/>
</dbReference>
<dbReference type="EMBL" id="UHIC01000001">
    <property type="protein sequence ID" value="SUO97674.1"/>
    <property type="molecule type" value="Genomic_DNA"/>
</dbReference>
<evidence type="ECO:0000256" key="1">
    <source>
        <dbReference type="SAM" id="Phobius"/>
    </source>
</evidence>
<keyword evidence="1" id="KW-0812">Transmembrane</keyword>
<accession>A0A380MZM4</accession>
<sequence>MMVGFAILLILGWGISFVHALNHKRDYWVQLYMPTYAFKYARDNGLWYSVLLQVIGLFGVVSGWIIDGI</sequence>
<keyword evidence="1" id="KW-0472">Membrane</keyword>
<evidence type="ECO:0000313" key="2">
    <source>
        <dbReference type="EMBL" id="SUO97674.1"/>
    </source>
</evidence>
<keyword evidence="3" id="KW-1185">Reference proteome</keyword>
<feature type="transmembrane region" description="Helical" evidence="1">
    <location>
        <begin position="46"/>
        <end position="66"/>
    </location>
</feature>
<gene>
    <name evidence="2" type="ORF">NCTC13337_02559</name>
</gene>